<feature type="active site" description="Proton acceptor" evidence="10">
    <location>
        <position position="183"/>
    </location>
</feature>
<comment type="catalytic activity">
    <reaction evidence="9 15">
        <text>L-seryl-[protein] + ATP = O-phospho-L-seryl-[protein] + ADP + H(+)</text>
        <dbReference type="Rhea" id="RHEA:17989"/>
        <dbReference type="Rhea" id="RHEA-COMP:9863"/>
        <dbReference type="Rhea" id="RHEA-COMP:11604"/>
        <dbReference type="ChEBI" id="CHEBI:15378"/>
        <dbReference type="ChEBI" id="CHEBI:29999"/>
        <dbReference type="ChEBI" id="CHEBI:30616"/>
        <dbReference type="ChEBI" id="CHEBI:83421"/>
        <dbReference type="ChEBI" id="CHEBI:456216"/>
        <dbReference type="EC" id="2.7.11.1"/>
    </reaction>
</comment>
<dbReference type="GO" id="GO:0032465">
    <property type="term" value="P:regulation of cytokinesis"/>
    <property type="evidence" value="ECO:0007669"/>
    <property type="project" value="UniProtKB-ARBA"/>
</dbReference>
<sequence length="327" mass="37529">MHKTVKALLRQSDRFNGDPTVNLSYLKNQALLHGHSYESDHCLIQQGRRGGHPHEQKQWTLDDFDIGKSLGKGKFGHVYLAREKKSGYVVALKVLYKSELENSGVETQLRREVEIQKQLKHPHILRLYGYFHDETRVFLILELAAKGELYKQLQKQGRFPEDVAAKMTNALLYLHSKRVIHRDIKPENLLLGLKGELKIGDFGWSVKTGVITSRRSTLCGTLDYLPPEMVEGKRHNEKVDVWSLGVLLYEMICGNPPFEDNEGYEATYRRIVKVDLHIPSFVSKDAADLIRKYNSADRLPLREVAHHPFVTRNLRLSDVSPSSQVRP</sequence>
<dbReference type="InterPro" id="IPR030616">
    <property type="entry name" value="Aur-like"/>
</dbReference>
<dbReference type="InterPro" id="IPR000719">
    <property type="entry name" value="Prot_kinase_dom"/>
</dbReference>
<dbReference type="EC" id="2.7.11.1" evidence="1 15"/>
<dbReference type="AlphaFoldDB" id="A0A8H7BZ37"/>
<evidence type="ECO:0000256" key="14">
    <source>
        <dbReference type="RuleBase" id="RU000304"/>
    </source>
</evidence>
<feature type="binding site" evidence="11 13">
    <location>
        <position position="93"/>
    </location>
    <ligand>
        <name>ATP</name>
        <dbReference type="ChEBI" id="CHEBI:30616"/>
    </ligand>
</feature>
<dbReference type="GO" id="GO:0072479">
    <property type="term" value="P:response to mitotic cell cycle spindle assembly checkpoint signaling"/>
    <property type="evidence" value="ECO:0007669"/>
    <property type="project" value="UniProtKB-ARBA"/>
</dbReference>
<dbReference type="CDD" id="cd14007">
    <property type="entry name" value="STKc_Aurora"/>
    <property type="match status" value="1"/>
</dbReference>
<evidence type="ECO:0000256" key="8">
    <source>
        <dbReference type="ARBA" id="ARBA00047899"/>
    </source>
</evidence>
<keyword evidence="5 11" id="KW-0547">Nucleotide-binding</keyword>
<feature type="binding site" evidence="11">
    <location>
        <begin position="187"/>
        <end position="188"/>
    </location>
    <ligand>
        <name>ATP</name>
        <dbReference type="ChEBI" id="CHEBI:30616"/>
    </ligand>
</feature>
<keyword evidence="3 14" id="KW-0723">Serine/threonine-protein kinase</keyword>
<dbReference type="PROSITE" id="PS50011">
    <property type="entry name" value="PROTEIN_KINASE_DOM"/>
    <property type="match status" value="1"/>
</dbReference>
<evidence type="ECO:0000256" key="11">
    <source>
        <dbReference type="PIRSR" id="PIRSR630616-2"/>
    </source>
</evidence>
<gene>
    <name evidence="17" type="ORF">EC973_005194</name>
</gene>
<keyword evidence="4 15" id="KW-0808">Transferase</keyword>
<comment type="similarity">
    <text evidence="15">Belongs to the protein kinase superfamily. Ser/Thr protein kinase family. Aurora subfamily.</text>
</comment>
<dbReference type="PROSITE" id="PS00108">
    <property type="entry name" value="PROTEIN_KINASE_ST"/>
    <property type="match status" value="1"/>
</dbReference>
<dbReference type="GO" id="GO:1902115">
    <property type="term" value="P:regulation of organelle assembly"/>
    <property type="evidence" value="ECO:0007669"/>
    <property type="project" value="UniProtKB-ARBA"/>
</dbReference>
<dbReference type="GO" id="GO:0000776">
    <property type="term" value="C:kinetochore"/>
    <property type="evidence" value="ECO:0007669"/>
    <property type="project" value="UniProtKB-ARBA"/>
</dbReference>
<dbReference type="Pfam" id="PF00069">
    <property type="entry name" value="Pkinase"/>
    <property type="match status" value="1"/>
</dbReference>
<dbReference type="InterPro" id="IPR017441">
    <property type="entry name" value="Protein_kinase_ATP_BS"/>
</dbReference>
<dbReference type="FunFam" id="1.10.510.10:FF:000235">
    <property type="entry name" value="Serine/threonine-protein kinase ark1"/>
    <property type="match status" value="1"/>
</dbReference>
<dbReference type="PROSITE" id="PS00107">
    <property type="entry name" value="PROTEIN_KINASE_ATP"/>
    <property type="match status" value="1"/>
</dbReference>
<dbReference type="InterPro" id="IPR008271">
    <property type="entry name" value="Ser/Thr_kinase_AS"/>
</dbReference>
<dbReference type="Proteomes" id="UP000605846">
    <property type="component" value="Unassembled WGS sequence"/>
</dbReference>
<evidence type="ECO:0000256" key="15">
    <source>
        <dbReference type="RuleBase" id="RU367134"/>
    </source>
</evidence>
<organism evidence="17 18">
    <name type="scientific">Apophysomyces ossiformis</name>
    <dbReference type="NCBI Taxonomy" id="679940"/>
    <lineage>
        <taxon>Eukaryota</taxon>
        <taxon>Fungi</taxon>
        <taxon>Fungi incertae sedis</taxon>
        <taxon>Mucoromycota</taxon>
        <taxon>Mucoromycotina</taxon>
        <taxon>Mucoromycetes</taxon>
        <taxon>Mucorales</taxon>
        <taxon>Mucorineae</taxon>
        <taxon>Mucoraceae</taxon>
        <taxon>Apophysomyces</taxon>
    </lineage>
</organism>
<feature type="binding site" evidence="11">
    <location>
        <position position="201"/>
    </location>
    <ligand>
        <name>ATP</name>
        <dbReference type="ChEBI" id="CHEBI:30616"/>
    </ligand>
</feature>
<dbReference type="GO" id="GO:0044779">
    <property type="term" value="P:meiotic spindle checkpoint signaling"/>
    <property type="evidence" value="ECO:0007669"/>
    <property type="project" value="UniProtKB-ARBA"/>
</dbReference>
<dbReference type="GO" id="GO:0045143">
    <property type="term" value="P:homologous chromosome segregation"/>
    <property type="evidence" value="ECO:0007669"/>
    <property type="project" value="UniProtKB-ARBA"/>
</dbReference>
<evidence type="ECO:0000256" key="9">
    <source>
        <dbReference type="ARBA" id="ARBA00048679"/>
    </source>
</evidence>
<comment type="catalytic activity">
    <reaction evidence="8 15">
        <text>L-threonyl-[protein] + ATP = O-phospho-L-threonyl-[protein] + ADP + H(+)</text>
        <dbReference type="Rhea" id="RHEA:46608"/>
        <dbReference type="Rhea" id="RHEA-COMP:11060"/>
        <dbReference type="Rhea" id="RHEA-COMP:11605"/>
        <dbReference type="ChEBI" id="CHEBI:15378"/>
        <dbReference type="ChEBI" id="CHEBI:30013"/>
        <dbReference type="ChEBI" id="CHEBI:30616"/>
        <dbReference type="ChEBI" id="CHEBI:61977"/>
        <dbReference type="ChEBI" id="CHEBI:456216"/>
        <dbReference type="EC" id="2.7.11.1"/>
    </reaction>
</comment>
<dbReference type="Gene3D" id="1.10.510.10">
    <property type="entry name" value="Transferase(Phosphotransferase) domain 1"/>
    <property type="match status" value="1"/>
</dbReference>
<dbReference type="InterPro" id="IPR011009">
    <property type="entry name" value="Kinase-like_dom_sf"/>
</dbReference>
<feature type="domain" description="Protein kinase" evidence="16">
    <location>
        <begin position="64"/>
        <end position="310"/>
    </location>
</feature>
<name>A0A8H7BZ37_9FUNG</name>
<accession>A0A8H7BZ37</accession>
<feature type="binding site" evidence="11">
    <location>
        <begin position="142"/>
        <end position="144"/>
    </location>
    <ligand>
        <name>ATP</name>
        <dbReference type="ChEBI" id="CHEBI:30616"/>
    </ligand>
</feature>
<feature type="cross-link" description="Glycyl lysine isopeptide (Lys-Gly) (interchain with G-Cter in SUMO2)" evidence="12">
    <location>
        <position position="185"/>
    </location>
</feature>
<dbReference type="GO" id="GO:0032133">
    <property type="term" value="C:chromosome passenger complex"/>
    <property type="evidence" value="ECO:0007669"/>
    <property type="project" value="UniProtKB-ARBA"/>
</dbReference>
<evidence type="ECO:0000256" key="5">
    <source>
        <dbReference type="ARBA" id="ARBA00022741"/>
    </source>
</evidence>
<keyword evidence="18" id="KW-1185">Reference proteome</keyword>
<evidence type="ECO:0000256" key="13">
    <source>
        <dbReference type="PROSITE-ProRule" id="PRU10141"/>
    </source>
</evidence>
<evidence type="ECO:0000256" key="7">
    <source>
        <dbReference type="ARBA" id="ARBA00022840"/>
    </source>
</evidence>
<protein>
    <recommendedName>
        <fullName evidence="2 15">Aurora kinase</fullName>
        <ecNumber evidence="1 15">2.7.11.1</ecNumber>
    </recommendedName>
</protein>
<dbReference type="EMBL" id="JABAYA010000003">
    <property type="protein sequence ID" value="KAF7732298.1"/>
    <property type="molecule type" value="Genomic_DNA"/>
</dbReference>
<evidence type="ECO:0000256" key="12">
    <source>
        <dbReference type="PIRSR" id="PIRSR630616-3"/>
    </source>
</evidence>
<evidence type="ECO:0000256" key="10">
    <source>
        <dbReference type="PIRSR" id="PIRSR630616-1"/>
    </source>
</evidence>
<dbReference type="SUPFAM" id="SSF56112">
    <property type="entry name" value="Protein kinase-like (PK-like)"/>
    <property type="match status" value="1"/>
</dbReference>
<evidence type="ECO:0000256" key="4">
    <source>
        <dbReference type="ARBA" id="ARBA00022679"/>
    </source>
</evidence>
<dbReference type="OrthoDB" id="377346at2759"/>
<dbReference type="FunFam" id="3.30.200.20:FF:000042">
    <property type="entry name" value="Aurora kinase A"/>
    <property type="match status" value="1"/>
</dbReference>
<dbReference type="GO" id="GO:0090266">
    <property type="term" value="P:regulation of mitotic cell cycle spindle assembly checkpoint"/>
    <property type="evidence" value="ECO:0007669"/>
    <property type="project" value="UniProtKB-ARBA"/>
</dbReference>
<keyword evidence="7 11" id="KW-0067">ATP-binding</keyword>
<dbReference type="PANTHER" id="PTHR24350">
    <property type="entry name" value="SERINE/THREONINE-PROTEIN KINASE IAL-RELATED"/>
    <property type="match status" value="1"/>
</dbReference>
<proteinExistence type="inferred from homology"/>
<dbReference type="GO" id="GO:0051233">
    <property type="term" value="C:spindle midzone"/>
    <property type="evidence" value="ECO:0007669"/>
    <property type="project" value="UniProtKB-ARBA"/>
</dbReference>
<evidence type="ECO:0000256" key="1">
    <source>
        <dbReference type="ARBA" id="ARBA00012513"/>
    </source>
</evidence>
<comment type="caution">
    <text evidence="17">The sequence shown here is derived from an EMBL/GenBank/DDBJ whole genome shotgun (WGS) entry which is preliminary data.</text>
</comment>
<evidence type="ECO:0000313" key="18">
    <source>
        <dbReference type="Proteomes" id="UP000605846"/>
    </source>
</evidence>
<dbReference type="GO" id="GO:0004674">
    <property type="term" value="F:protein serine/threonine kinase activity"/>
    <property type="evidence" value="ECO:0007669"/>
    <property type="project" value="UniProtKB-KW"/>
</dbReference>
<evidence type="ECO:0000256" key="6">
    <source>
        <dbReference type="ARBA" id="ARBA00022777"/>
    </source>
</evidence>
<evidence type="ECO:0000313" key="17">
    <source>
        <dbReference type="EMBL" id="KAF7732298.1"/>
    </source>
</evidence>
<evidence type="ECO:0000256" key="3">
    <source>
        <dbReference type="ARBA" id="ARBA00022527"/>
    </source>
</evidence>
<evidence type="ECO:0000256" key="2">
    <source>
        <dbReference type="ARBA" id="ARBA00021157"/>
    </source>
</evidence>
<feature type="binding site" evidence="11">
    <location>
        <position position="74"/>
    </location>
    <ligand>
        <name>ATP</name>
        <dbReference type="ChEBI" id="CHEBI:30616"/>
    </ligand>
</feature>
<dbReference type="GO" id="GO:0005524">
    <property type="term" value="F:ATP binding"/>
    <property type="evidence" value="ECO:0007669"/>
    <property type="project" value="UniProtKB-UniRule"/>
</dbReference>
<dbReference type="SMART" id="SM00220">
    <property type="entry name" value="S_TKc"/>
    <property type="match status" value="1"/>
</dbReference>
<reference evidence="17" key="1">
    <citation type="submission" date="2020-01" db="EMBL/GenBank/DDBJ databases">
        <title>Genome Sequencing of Three Apophysomyces-Like Fungal Strains Confirms a Novel Fungal Genus in the Mucoromycota with divergent Burkholderia-like Endosymbiotic Bacteria.</title>
        <authorList>
            <person name="Stajich J.E."/>
            <person name="Macias A.M."/>
            <person name="Carter-House D."/>
            <person name="Lovett B."/>
            <person name="Kasson L.R."/>
            <person name="Berry K."/>
            <person name="Grigoriev I."/>
            <person name="Chang Y."/>
            <person name="Spatafora J."/>
            <person name="Kasson M.T."/>
        </authorList>
    </citation>
    <scope>NUCLEOTIDE SEQUENCE</scope>
    <source>
        <strain evidence="17">NRRL A-21654</strain>
    </source>
</reference>
<keyword evidence="6 15" id="KW-0418">Kinase</keyword>
<dbReference type="GO" id="GO:0008608">
    <property type="term" value="P:attachment of spindle microtubules to kinetochore"/>
    <property type="evidence" value="ECO:0007669"/>
    <property type="project" value="UniProtKB-ARBA"/>
</dbReference>
<evidence type="ECO:0000259" key="16">
    <source>
        <dbReference type="PROSITE" id="PS50011"/>
    </source>
</evidence>